<keyword evidence="5" id="KW-1185">Reference proteome</keyword>
<feature type="transmembrane region" description="Helical" evidence="3">
    <location>
        <begin position="69"/>
        <end position="90"/>
    </location>
</feature>
<gene>
    <name evidence="4" type="ORF">LOD99_14856</name>
</gene>
<accession>A0AAV7KCG3</accession>
<dbReference type="Proteomes" id="UP001165289">
    <property type="component" value="Unassembled WGS sequence"/>
</dbReference>
<sequence>MCKIKFEIILFILLSIPLIISLIFVSVSSPTLLVLTNINFSDIKQTCLNYKHFSTEFGLDNCFLPSTAILNNLFALILVVFSTFMFFMCLKTNRSTKRKLNRAIARLKEDIEDLRATNTGLHVEIQRINRVIPKPEIQRPYIPRDPPTHVDPITSPSAPDTERLLNDLPDYGTVVGRDPKSNENNLLSQKRFPCIINN</sequence>
<comment type="caution">
    <text evidence="4">The sequence shown here is derived from an EMBL/GenBank/DDBJ whole genome shotgun (WGS) entry which is preliminary data.</text>
</comment>
<organism evidence="4 5">
    <name type="scientific">Oopsacas minuta</name>
    <dbReference type="NCBI Taxonomy" id="111878"/>
    <lineage>
        <taxon>Eukaryota</taxon>
        <taxon>Metazoa</taxon>
        <taxon>Porifera</taxon>
        <taxon>Hexactinellida</taxon>
        <taxon>Hexasterophora</taxon>
        <taxon>Lyssacinosida</taxon>
        <taxon>Leucopsacidae</taxon>
        <taxon>Oopsacas</taxon>
    </lineage>
</organism>
<reference evidence="4 5" key="1">
    <citation type="journal article" date="2023" name="BMC Biol.">
        <title>The compact genome of the sponge Oopsacas minuta (Hexactinellida) is lacking key metazoan core genes.</title>
        <authorList>
            <person name="Santini S."/>
            <person name="Schenkelaars Q."/>
            <person name="Jourda C."/>
            <person name="Duchesne M."/>
            <person name="Belahbib H."/>
            <person name="Rocher C."/>
            <person name="Selva M."/>
            <person name="Riesgo A."/>
            <person name="Vervoort M."/>
            <person name="Leys S.P."/>
            <person name="Kodjabachian L."/>
            <person name="Le Bivic A."/>
            <person name="Borchiellini C."/>
            <person name="Claverie J.M."/>
            <person name="Renard E."/>
        </authorList>
    </citation>
    <scope>NUCLEOTIDE SEQUENCE [LARGE SCALE GENOMIC DNA]</scope>
    <source>
        <strain evidence="4">SPO-2</strain>
    </source>
</reference>
<evidence type="ECO:0000256" key="1">
    <source>
        <dbReference type="SAM" id="Coils"/>
    </source>
</evidence>
<keyword evidence="3" id="KW-1133">Transmembrane helix</keyword>
<keyword evidence="3" id="KW-0472">Membrane</keyword>
<feature type="coiled-coil region" evidence="1">
    <location>
        <begin position="90"/>
        <end position="124"/>
    </location>
</feature>
<protein>
    <submittedName>
        <fullName evidence="4">Uncharacterized protein</fullName>
    </submittedName>
</protein>
<dbReference type="AlphaFoldDB" id="A0AAV7KCG3"/>
<keyword evidence="3" id="KW-0812">Transmembrane</keyword>
<evidence type="ECO:0000256" key="3">
    <source>
        <dbReference type="SAM" id="Phobius"/>
    </source>
</evidence>
<proteinExistence type="predicted"/>
<evidence type="ECO:0000256" key="2">
    <source>
        <dbReference type="SAM" id="MobiDB-lite"/>
    </source>
</evidence>
<name>A0AAV7KCG3_9METZ</name>
<feature type="transmembrane region" description="Helical" evidence="3">
    <location>
        <begin position="7"/>
        <end position="27"/>
    </location>
</feature>
<dbReference type="EMBL" id="JAKMXF010000066">
    <property type="protein sequence ID" value="KAI6659182.1"/>
    <property type="molecule type" value="Genomic_DNA"/>
</dbReference>
<feature type="region of interest" description="Disordered" evidence="2">
    <location>
        <begin position="138"/>
        <end position="162"/>
    </location>
</feature>
<keyword evidence="1" id="KW-0175">Coiled coil</keyword>
<evidence type="ECO:0000313" key="4">
    <source>
        <dbReference type="EMBL" id="KAI6659182.1"/>
    </source>
</evidence>
<evidence type="ECO:0000313" key="5">
    <source>
        <dbReference type="Proteomes" id="UP001165289"/>
    </source>
</evidence>